<proteinExistence type="predicted"/>
<dbReference type="VEuPathDB" id="FungiDB:HMPREF1541_04176"/>
<evidence type="ECO:0000313" key="3">
    <source>
        <dbReference type="Proteomes" id="UP000030752"/>
    </source>
</evidence>
<dbReference type="Proteomes" id="UP000030752">
    <property type="component" value="Unassembled WGS sequence"/>
</dbReference>
<dbReference type="Pfam" id="PF00117">
    <property type="entry name" value="GATase"/>
    <property type="match status" value="1"/>
</dbReference>
<accession>W2S0X3</accession>
<dbReference type="GO" id="GO:0005829">
    <property type="term" value="C:cytosol"/>
    <property type="evidence" value="ECO:0007669"/>
    <property type="project" value="TreeGrafter"/>
</dbReference>
<organism evidence="2 3">
    <name type="scientific">Cyphellophora europaea (strain CBS 101466)</name>
    <name type="common">Phialophora europaea</name>
    <dbReference type="NCBI Taxonomy" id="1220924"/>
    <lineage>
        <taxon>Eukaryota</taxon>
        <taxon>Fungi</taxon>
        <taxon>Dikarya</taxon>
        <taxon>Ascomycota</taxon>
        <taxon>Pezizomycotina</taxon>
        <taxon>Eurotiomycetes</taxon>
        <taxon>Chaetothyriomycetidae</taxon>
        <taxon>Chaetothyriales</taxon>
        <taxon>Cyphellophoraceae</taxon>
        <taxon>Cyphellophora</taxon>
    </lineage>
</organism>
<name>W2S0X3_CYPE1</name>
<keyword evidence="3" id="KW-1185">Reference proteome</keyword>
<dbReference type="SUPFAM" id="SSF52317">
    <property type="entry name" value="Class I glutamine amidotransferase-like"/>
    <property type="match status" value="1"/>
</dbReference>
<dbReference type="GeneID" id="19971515"/>
<dbReference type="OrthoDB" id="92161at2759"/>
<dbReference type="HOGENOM" id="CLU_054974_0_2_1"/>
<dbReference type="InterPro" id="IPR029062">
    <property type="entry name" value="Class_I_gatase-like"/>
</dbReference>
<dbReference type="eggNOG" id="KOG3179">
    <property type="taxonomic scope" value="Eukaryota"/>
</dbReference>
<dbReference type="PANTHER" id="PTHR42695">
    <property type="entry name" value="GLUTAMINE AMIDOTRANSFERASE YLR126C-RELATED"/>
    <property type="match status" value="1"/>
</dbReference>
<dbReference type="GO" id="GO:0005634">
    <property type="term" value="C:nucleus"/>
    <property type="evidence" value="ECO:0007669"/>
    <property type="project" value="TreeGrafter"/>
</dbReference>
<dbReference type="PROSITE" id="PS51273">
    <property type="entry name" value="GATASE_TYPE_1"/>
    <property type="match status" value="1"/>
</dbReference>
<dbReference type="CDD" id="cd01741">
    <property type="entry name" value="GATase1_1"/>
    <property type="match status" value="1"/>
</dbReference>
<evidence type="ECO:0000313" key="2">
    <source>
        <dbReference type="EMBL" id="ETN42235.1"/>
    </source>
</evidence>
<evidence type="ECO:0000259" key="1">
    <source>
        <dbReference type="Pfam" id="PF00117"/>
    </source>
</evidence>
<dbReference type="InterPro" id="IPR044992">
    <property type="entry name" value="ChyE-like"/>
</dbReference>
<reference evidence="2 3" key="1">
    <citation type="submission" date="2013-03" db="EMBL/GenBank/DDBJ databases">
        <title>The Genome Sequence of Phialophora europaea CBS 101466.</title>
        <authorList>
            <consortium name="The Broad Institute Genomics Platform"/>
            <person name="Cuomo C."/>
            <person name="de Hoog S."/>
            <person name="Gorbushina A."/>
            <person name="Walker B."/>
            <person name="Young S.K."/>
            <person name="Zeng Q."/>
            <person name="Gargeya S."/>
            <person name="Fitzgerald M."/>
            <person name="Haas B."/>
            <person name="Abouelleil A."/>
            <person name="Allen A.W."/>
            <person name="Alvarado L."/>
            <person name="Arachchi H.M."/>
            <person name="Berlin A.M."/>
            <person name="Chapman S.B."/>
            <person name="Gainer-Dewar J."/>
            <person name="Goldberg J."/>
            <person name="Griggs A."/>
            <person name="Gujja S."/>
            <person name="Hansen M."/>
            <person name="Howarth C."/>
            <person name="Imamovic A."/>
            <person name="Ireland A."/>
            <person name="Larimer J."/>
            <person name="McCowan C."/>
            <person name="Murphy C."/>
            <person name="Pearson M."/>
            <person name="Poon T.W."/>
            <person name="Priest M."/>
            <person name="Roberts A."/>
            <person name="Saif S."/>
            <person name="Shea T."/>
            <person name="Sisk P."/>
            <person name="Sykes S."/>
            <person name="Wortman J."/>
            <person name="Nusbaum C."/>
            <person name="Birren B."/>
        </authorList>
    </citation>
    <scope>NUCLEOTIDE SEQUENCE [LARGE SCALE GENOMIC DNA]</scope>
    <source>
        <strain evidence="2 3">CBS 101466</strain>
    </source>
</reference>
<dbReference type="STRING" id="1220924.W2S0X3"/>
<dbReference type="FunCoup" id="W2S0X3">
    <property type="interactions" value="107"/>
</dbReference>
<dbReference type="InParanoid" id="W2S0X3"/>
<dbReference type="Gene3D" id="3.40.50.880">
    <property type="match status" value="1"/>
</dbReference>
<dbReference type="AlphaFoldDB" id="W2S0X3"/>
<dbReference type="RefSeq" id="XP_008716744.1">
    <property type="nucleotide sequence ID" value="XM_008718522.1"/>
</dbReference>
<dbReference type="PANTHER" id="PTHR42695:SF5">
    <property type="entry name" value="GLUTAMINE AMIDOTRANSFERASE YLR126C-RELATED"/>
    <property type="match status" value="1"/>
</dbReference>
<dbReference type="InterPro" id="IPR017926">
    <property type="entry name" value="GATASE"/>
</dbReference>
<feature type="domain" description="Glutamine amidotransferase" evidence="1">
    <location>
        <begin position="69"/>
        <end position="210"/>
    </location>
</feature>
<protein>
    <recommendedName>
        <fullName evidence="1">Glutamine amidotransferase domain-containing protein</fullName>
    </recommendedName>
</protein>
<gene>
    <name evidence="2" type="ORF">HMPREF1541_04176</name>
</gene>
<dbReference type="EMBL" id="KB822719">
    <property type="protein sequence ID" value="ETN42235.1"/>
    <property type="molecule type" value="Genomic_DNA"/>
</dbReference>
<sequence>MPSPPIRLGILECDTPLPNTKARFGGYGGVFEFLLKRGARALQDPQLNPDTALQITKWQVEQDPTRYPSLDDVDAILITGSKHDSFADNPWTNTLVEYTAKVLAQDRVRVIGVCFGHQIVARAMGVEVGRNDGGWEAAVTEVQLTAKGKEIFRTKGDKLAIHQMHRDIVYRYPPGVESLGHSPVCKVQGMYAPRRLLTVQGHPEFSQEIMDEILDTRHKTGIFDDAAYDAHMKKVNLEHDGVLVSQAFLRFLLED</sequence>